<dbReference type="RefSeq" id="WP_141198641.1">
    <property type="nucleotide sequence ID" value="NZ_CP041186.1"/>
</dbReference>
<accession>A0A5B8Y7W9</accession>
<evidence type="ECO:0000313" key="2">
    <source>
        <dbReference type="Proteomes" id="UP000315995"/>
    </source>
</evidence>
<dbReference type="AlphaFoldDB" id="A0A4Y6PV04"/>
<dbReference type="Pfam" id="PF12686">
    <property type="entry name" value="DUF3800"/>
    <property type="match status" value="1"/>
</dbReference>
<dbReference type="Proteomes" id="UP000315995">
    <property type="component" value="Chromosome"/>
</dbReference>
<accession>A0A4Y6PV04</accession>
<dbReference type="InterPro" id="IPR024524">
    <property type="entry name" value="DUF3800"/>
</dbReference>
<organism evidence="1 2">
    <name type="scientific">Persicimonas caeni</name>
    <dbReference type="NCBI Taxonomy" id="2292766"/>
    <lineage>
        <taxon>Bacteria</taxon>
        <taxon>Deltaproteobacteria</taxon>
        <taxon>Bradymonadales</taxon>
        <taxon>Bradymonadaceae</taxon>
        <taxon>Persicimonas</taxon>
    </lineage>
</organism>
<dbReference type="OrthoDB" id="9799211at2"/>
<reference evidence="1 2" key="1">
    <citation type="submission" date="2019-06" db="EMBL/GenBank/DDBJ databases">
        <title>Persicimonas caeni gen. nov., sp. nov., a predatory bacterium isolated from solar saltern.</title>
        <authorList>
            <person name="Wang S."/>
        </authorList>
    </citation>
    <scope>NUCLEOTIDE SEQUENCE [LARGE SCALE GENOMIC DNA]</scope>
    <source>
        <strain evidence="1 2">YN101</strain>
    </source>
</reference>
<dbReference type="EMBL" id="CP041186">
    <property type="protein sequence ID" value="QDG52166.1"/>
    <property type="molecule type" value="Genomic_DNA"/>
</dbReference>
<proteinExistence type="predicted"/>
<keyword evidence="2" id="KW-1185">Reference proteome</keyword>
<protein>
    <submittedName>
        <fullName evidence="1">DUF3800 domain-containing protein</fullName>
    </submittedName>
</protein>
<name>A0A4Y6PV04_PERCE</name>
<sequence>MPRKMAIFCDETGTHNCAYFGWGSIWCPLDRVDALERAVDRICRAEGCRRELKWSMSHALAARQRALRWFFETPWVCFQSLWVKKSKMRIFRGRSSAALAYRKLLCTMLTTCMERFDALPGGPRDFEVVVDQVGETTRTLTRREFRILTAAAKKRGETRRNPVADFRRVDSRSTRGIQLADLLAGAIRAGWEGRPGGAKRKVYRTVARHLGWKDLRATTAPNLKFNIWLHWDSIDASPHLKTRRPKLRVGRGDPQRLFDRLGRA</sequence>
<evidence type="ECO:0000313" key="1">
    <source>
        <dbReference type="EMBL" id="QDG52166.1"/>
    </source>
</evidence>
<gene>
    <name evidence="1" type="ORF">FIV42_15875</name>
</gene>